<accession>A0A0F9J5T6</accession>
<evidence type="ECO:0000313" key="1">
    <source>
        <dbReference type="EMBL" id="KKM64888.1"/>
    </source>
</evidence>
<dbReference type="EMBL" id="LAZR01010817">
    <property type="protein sequence ID" value="KKM64888.1"/>
    <property type="molecule type" value="Genomic_DNA"/>
</dbReference>
<comment type="caution">
    <text evidence="1">The sequence shown here is derived from an EMBL/GenBank/DDBJ whole genome shotgun (WGS) entry which is preliminary data.</text>
</comment>
<dbReference type="AlphaFoldDB" id="A0A0F9J5T6"/>
<sequence length="79" mass="8491">MNKETLEELWEQATDLPDAKESPLAKAIISEALEAAGDGVTCDPEAAAVAVYRIATDCEDFANAIVERAQRDQREGVGL</sequence>
<gene>
    <name evidence="1" type="ORF">LCGC14_1496770</name>
</gene>
<protein>
    <submittedName>
        <fullName evidence="1">Uncharacterized protein</fullName>
    </submittedName>
</protein>
<proteinExistence type="predicted"/>
<name>A0A0F9J5T6_9ZZZZ</name>
<organism evidence="1">
    <name type="scientific">marine sediment metagenome</name>
    <dbReference type="NCBI Taxonomy" id="412755"/>
    <lineage>
        <taxon>unclassified sequences</taxon>
        <taxon>metagenomes</taxon>
        <taxon>ecological metagenomes</taxon>
    </lineage>
</organism>
<reference evidence="1" key="1">
    <citation type="journal article" date="2015" name="Nature">
        <title>Complex archaea that bridge the gap between prokaryotes and eukaryotes.</title>
        <authorList>
            <person name="Spang A."/>
            <person name="Saw J.H."/>
            <person name="Jorgensen S.L."/>
            <person name="Zaremba-Niedzwiedzka K."/>
            <person name="Martijn J."/>
            <person name="Lind A.E."/>
            <person name="van Eijk R."/>
            <person name="Schleper C."/>
            <person name="Guy L."/>
            <person name="Ettema T.J."/>
        </authorList>
    </citation>
    <scope>NUCLEOTIDE SEQUENCE</scope>
</reference>